<evidence type="ECO:0000256" key="3">
    <source>
        <dbReference type="ARBA" id="ARBA00023125"/>
    </source>
</evidence>
<evidence type="ECO:0000256" key="2">
    <source>
        <dbReference type="ARBA" id="ARBA00023015"/>
    </source>
</evidence>
<dbReference type="Gene3D" id="1.10.10.10">
    <property type="entry name" value="Winged helix-like DNA-binding domain superfamily/Winged helix DNA-binding domain"/>
    <property type="match status" value="1"/>
</dbReference>
<dbReference type="SMART" id="SM00420">
    <property type="entry name" value="HTH_DEOR"/>
    <property type="match status" value="1"/>
</dbReference>
<dbReference type="Gene3D" id="3.40.50.1360">
    <property type="match status" value="1"/>
</dbReference>
<dbReference type="PRINTS" id="PR00037">
    <property type="entry name" value="HTHLACR"/>
</dbReference>
<dbReference type="GO" id="GO:0003677">
    <property type="term" value="F:DNA binding"/>
    <property type="evidence" value="ECO:0007669"/>
    <property type="project" value="UniProtKB-KW"/>
</dbReference>
<evidence type="ECO:0000313" key="6">
    <source>
        <dbReference type="EMBL" id="MFC3625336.1"/>
    </source>
</evidence>
<dbReference type="InterPro" id="IPR050313">
    <property type="entry name" value="Carb_Metab_HTH_regulators"/>
</dbReference>
<evidence type="ECO:0000256" key="1">
    <source>
        <dbReference type="ARBA" id="ARBA00022491"/>
    </source>
</evidence>
<dbReference type="RefSeq" id="WP_390276844.1">
    <property type="nucleotide sequence ID" value="NZ_JBHRYH010000009.1"/>
</dbReference>
<dbReference type="Pfam" id="PF08220">
    <property type="entry name" value="HTH_DeoR"/>
    <property type="match status" value="1"/>
</dbReference>
<evidence type="ECO:0000256" key="4">
    <source>
        <dbReference type="ARBA" id="ARBA00023163"/>
    </source>
</evidence>
<feature type="domain" description="HTH deoR-type" evidence="5">
    <location>
        <begin position="3"/>
        <end position="58"/>
    </location>
</feature>
<accession>A0ABV7TRG5</accession>
<gene>
    <name evidence="6" type="ORF">ACFOKJ_04135</name>
</gene>
<proteinExistence type="predicted"/>
<comment type="caution">
    <text evidence="6">The sequence shown here is derived from an EMBL/GenBank/DDBJ whole genome shotgun (WGS) entry which is preliminary data.</text>
</comment>
<organism evidence="6 7">
    <name type="scientific">Vogesella amnigena</name>
    <dbReference type="NCBI Taxonomy" id="1507449"/>
    <lineage>
        <taxon>Bacteria</taxon>
        <taxon>Pseudomonadati</taxon>
        <taxon>Pseudomonadota</taxon>
        <taxon>Betaproteobacteria</taxon>
        <taxon>Neisseriales</taxon>
        <taxon>Chromobacteriaceae</taxon>
        <taxon>Vogesella</taxon>
    </lineage>
</organism>
<dbReference type="PANTHER" id="PTHR30363:SF4">
    <property type="entry name" value="GLYCEROL-3-PHOSPHATE REGULON REPRESSOR"/>
    <property type="match status" value="1"/>
</dbReference>
<evidence type="ECO:0000313" key="7">
    <source>
        <dbReference type="Proteomes" id="UP001595636"/>
    </source>
</evidence>
<dbReference type="InterPro" id="IPR018356">
    <property type="entry name" value="Tscrpt_reg_HTH_DeoR_CS"/>
</dbReference>
<dbReference type="InterPro" id="IPR001034">
    <property type="entry name" value="DeoR_HTH"/>
</dbReference>
<dbReference type="SMART" id="SM01134">
    <property type="entry name" value="DeoRC"/>
    <property type="match status" value="1"/>
</dbReference>
<sequence>MWQEERYQRIRGLLHSLQRVSTERIVAELGVSRETVRRDLVAMEKLGLLKRTHGGAICIGDEAPIAERAQQNVAAKRAIARAALAELTHGQTVFVDAGTTTAILAEELARFGGLTVITNSFDVALTLRDAADSQLPPNRVVVLGGTLGARAPSTLGADTVAEICRYRADVALISPVGVEAGRGASNYDHQEAAVARAMVDNAARLVLLADSSKLGVGSRVVFCTPQRIDVLITERSAKPLPALEALATGVGRIVLAG</sequence>
<name>A0ABV7TRG5_9NEIS</name>
<dbReference type="SUPFAM" id="SSF100950">
    <property type="entry name" value="NagB/RpiA/CoA transferase-like"/>
    <property type="match status" value="1"/>
</dbReference>
<dbReference type="Proteomes" id="UP001595636">
    <property type="component" value="Unassembled WGS sequence"/>
</dbReference>
<keyword evidence="4" id="KW-0804">Transcription</keyword>
<dbReference type="InterPro" id="IPR036390">
    <property type="entry name" value="WH_DNA-bd_sf"/>
</dbReference>
<dbReference type="PANTHER" id="PTHR30363">
    <property type="entry name" value="HTH-TYPE TRANSCRIPTIONAL REGULATOR SRLR-RELATED"/>
    <property type="match status" value="1"/>
</dbReference>
<evidence type="ECO:0000259" key="5">
    <source>
        <dbReference type="PROSITE" id="PS51000"/>
    </source>
</evidence>
<dbReference type="InterPro" id="IPR037171">
    <property type="entry name" value="NagB/RpiA_transferase-like"/>
</dbReference>
<dbReference type="InterPro" id="IPR036388">
    <property type="entry name" value="WH-like_DNA-bd_sf"/>
</dbReference>
<dbReference type="InterPro" id="IPR014036">
    <property type="entry name" value="DeoR-like_C"/>
</dbReference>
<reference evidence="7" key="1">
    <citation type="journal article" date="2019" name="Int. J. Syst. Evol. Microbiol.">
        <title>The Global Catalogue of Microorganisms (GCM) 10K type strain sequencing project: providing services to taxonomists for standard genome sequencing and annotation.</title>
        <authorList>
            <consortium name="The Broad Institute Genomics Platform"/>
            <consortium name="The Broad Institute Genome Sequencing Center for Infectious Disease"/>
            <person name="Wu L."/>
            <person name="Ma J."/>
        </authorList>
    </citation>
    <scope>NUCLEOTIDE SEQUENCE [LARGE SCALE GENOMIC DNA]</scope>
    <source>
        <strain evidence="7">KCTC 42195</strain>
    </source>
</reference>
<keyword evidence="1" id="KW-0678">Repressor</keyword>
<dbReference type="EMBL" id="JBHRYH010000009">
    <property type="protein sequence ID" value="MFC3625336.1"/>
    <property type="molecule type" value="Genomic_DNA"/>
</dbReference>
<dbReference type="PROSITE" id="PS00894">
    <property type="entry name" value="HTH_DEOR_1"/>
    <property type="match status" value="1"/>
</dbReference>
<dbReference type="SUPFAM" id="SSF46785">
    <property type="entry name" value="Winged helix' DNA-binding domain"/>
    <property type="match status" value="1"/>
</dbReference>
<keyword evidence="3 6" id="KW-0238">DNA-binding</keyword>
<keyword evidence="2" id="KW-0805">Transcription regulation</keyword>
<keyword evidence="7" id="KW-1185">Reference proteome</keyword>
<dbReference type="PROSITE" id="PS51000">
    <property type="entry name" value="HTH_DEOR_2"/>
    <property type="match status" value="1"/>
</dbReference>
<protein>
    <submittedName>
        <fullName evidence="6">DeoR/GlpR family DNA-binding transcription regulator</fullName>
    </submittedName>
</protein>
<dbReference type="Pfam" id="PF00455">
    <property type="entry name" value="DeoRC"/>
    <property type="match status" value="1"/>
</dbReference>